<keyword evidence="3" id="KW-1185">Reference proteome</keyword>
<dbReference type="AlphaFoldDB" id="A0A366DUH9"/>
<evidence type="ECO:0000313" key="2">
    <source>
        <dbReference type="EMBL" id="RBO93565.1"/>
    </source>
</evidence>
<dbReference type="RefSeq" id="WP_079708646.1">
    <property type="nucleotide sequence ID" value="NZ_BAABQN010000010.1"/>
</dbReference>
<dbReference type="CDD" id="cd03032">
    <property type="entry name" value="ArsC_Spx"/>
    <property type="match status" value="1"/>
</dbReference>
<sequence length="133" mass="15695">MTVTVFGFRSKSFRKAKQWLKANDITFKERDIVHEPITMDEILQILRMTEDGTSEIIATRSKAYKELNLNMEEISLRELVTAIQEHPHLLKSPIIVDEKRLLAGFSEEDIRQFLPRRTRLDWRLSHLNVLYAN</sequence>
<protein>
    <submittedName>
        <fullName evidence="2">Regulatory protein spx</fullName>
    </submittedName>
</protein>
<organism evidence="2 3">
    <name type="scientific">Paraliobacillus ryukyuensis</name>
    <dbReference type="NCBI Taxonomy" id="200904"/>
    <lineage>
        <taxon>Bacteria</taxon>
        <taxon>Bacillati</taxon>
        <taxon>Bacillota</taxon>
        <taxon>Bacilli</taxon>
        <taxon>Bacillales</taxon>
        <taxon>Bacillaceae</taxon>
        <taxon>Paraliobacillus</taxon>
    </lineage>
</organism>
<dbReference type="PANTHER" id="PTHR30041">
    <property type="entry name" value="ARSENATE REDUCTASE"/>
    <property type="match status" value="1"/>
</dbReference>
<comment type="similarity">
    <text evidence="1">Belongs to the ArsC family.</text>
</comment>
<dbReference type="SUPFAM" id="SSF52833">
    <property type="entry name" value="Thioredoxin-like"/>
    <property type="match status" value="1"/>
</dbReference>
<accession>A0A366DUH9</accession>
<dbReference type="InterPro" id="IPR036249">
    <property type="entry name" value="Thioredoxin-like_sf"/>
</dbReference>
<evidence type="ECO:0000313" key="3">
    <source>
        <dbReference type="Proteomes" id="UP000252254"/>
    </source>
</evidence>
<proteinExistence type="inferred from homology"/>
<dbReference type="Proteomes" id="UP000252254">
    <property type="component" value="Unassembled WGS sequence"/>
</dbReference>
<dbReference type="Gene3D" id="3.40.30.10">
    <property type="entry name" value="Glutaredoxin"/>
    <property type="match status" value="1"/>
</dbReference>
<dbReference type="PROSITE" id="PS51353">
    <property type="entry name" value="ARSC"/>
    <property type="match status" value="1"/>
</dbReference>
<dbReference type="InterPro" id="IPR006504">
    <property type="entry name" value="Tscrpt_reg_Spx/MgsR"/>
</dbReference>
<dbReference type="STRING" id="200904.GCA_900168775_02670"/>
<dbReference type="NCBIfam" id="TIGR01617">
    <property type="entry name" value="arsC_related"/>
    <property type="match status" value="1"/>
</dbReference>
<dbReference type="PANTHER" id="PTHR30041:SF7">
    <property type="entry name" value="GLOBAL TRANSCRIPTIONAL REGULATOR SPX"/>
    <property type="match status" value="1"/>
</dbReference>
<comment type="caution">
    <text evidence="2">The sequence shown here is derived from an EMBL/GenBank/DDBJ whole genome shotgun (WGS) entry which is preliminary data.</text>
</comment>
<evidence type="ECO:0000256" key="1">
    <source>
        <dbReference type="PROSITE-ProRule" id="PRU01282"/>
    </source>
</evidence>
<dbReference type="NCBIfam" id="NF002459">
    <property type="entry name" value="PRK01655.1"/>
    <property type="match status" value="1"/>
</dbReference>
<name>A0A366DUH9_9BACI</name>
<gene>
    <name evidence="2" type="ORF">DES48_11176</name>
</gene>
<dbReference type="OrthoDB" id="9794155at2"/>
<dbReference type="Pfam" id="PF03960">
    <property type="entry name" value="ArsC"/>
    <property type="match status" value="1"/>
</dbReference>
<dbReference type="EMBL" id="QNRI01000011">
    <property type="protein sequence ID" value="RBO93565.1"/>
    <property type="molecule type" value="Genomic_DNA"/>
</dbReference>
<dbReference type="InterPro" id="IPR006660">
    <property type="entry name" value="Arsenate_reductase-like"/>
</dbReference>
<reference evidence="2 3" key="1">
    <citation type="submission" date="2018-06" db="EMBL/GenBank/DDBJ databases">
        <title>Genomic Encyclopedia of Type Strains, Phase IV (KMG-IV): sequencing the most valuable type-strain genomes for metagenomic binning, comparative biology and taxonomic classification.</title>
        <authorList>
            <person name="Goeker M."/>
        </authorList>
    </citation>
    <scope>NUCLEOTIDE SEQUENCE [LARGE SCALE GENOMIC DNA]</scope>
    <source>
        <strain evidence="2 3">DSM 15140</strain>
    </source>
</reference>